<dbReference type="PANTHER" id="PTHR23152:SF4">
    <property type="entry name" value="2-OXOADIPATE DEHYDROGENASE COMPLEX COMPONENT E1"/>
    <property type="match status" value="1"/>
</dbReference>
<sequence>MRIEQFYPLPETELADVVGSYPNAELVWVQEEPRNQGAWTFLLSELGTIGSRRLGLVSRPASAAPATGSSKRHAQEQRKLIDEALEK</sequence>
<dbReference type="GO" id="GO:0004591">
    <property type="term" value="F:oxoglutarate dehydrogenase (succinyl-transferring) activity"/>
    <property type="evidence" value="ECO:0007669"/>
    <property type="project" value="TreeGrafter"/>
</dbReference>
<keyword evidence="2" id="KW-0560">Oxidoreductase</keyword>
<gene>
    <name evidence="6" type="ORF">SAMN04490239_4304</name>
</gene>
<reference evidence="7" key="1">
    <citation type="submission" date="2016-10" db="EMBL/GenBank/DDBJ databases">
        <authorList>
            <person name="Varghese N."/>
            <person name="Submissions S."/>
        </authorList>
    </citation>
    <scope>NUCLEOTIDE SEQUENCE [LARGE SCALE GENOMIC DNA]</scope>
    <source>
        <strain evidence="7">DSM 44498</strain>
    </source>
</reference>
<name>A0A1H4T0C4_9NOCA</name>
<dbReference type="GO" id="GO:0045252">
    <property type="term" value="C:oxoglutarate dehydrogenase complex"/>
    <property type="evidence" value="ECO:0007669"/>
    <property type="project" value="TreeGrafter"/>
</dbReference>
<organism evidence="6 7">
    <name type="scientific">Rhodococcus koreensis</name>
    <dbReference type="NCBI Taxonomy" id="99653"/>
    <lineage>
        <taxon>Bacteria</taxon>
        <taxon>Bacillati</taxon>
        <taxon>Actinomycetota</taxon>
        <taxon>Actinomycetes</taxon>
        <taxon>Mycobacteriales</taxon>
        <taxon>Nocardiaceae</taxon>
        <taxon>Rhodococcus</taxon>
    </lineage>
</organism>
<dbReference type="InterPro" id="IPR031717">
    <property type="entry name" value="ODO-1/KGD_C"/>
</dbReference>
<feature type="region of interest" description="Disordered" evidence="4">
    <location>
        <begin position="59"/>
        <end position="87"/>
    </location>
</feature>
<dbReference type="InterPro" id="IPR042179">
    <property type="entry name" value="KGD_C_sf"/>
</dbReference>
<evidence type="ECO:0000256" key="2">
    <source>
        <dbReference type="ARBA" id="ARBA00023002"/>
    </source>
</evidence>
<proteinExistence type="predicted"/>
<comment type="cofactor">
    <cofactor evidence="1">
        <name>thiamine diphosphate</name>
        <dbReference type="ChEBI" id="CHEBI:58937"/>
    </cofactor>
</comment>
<evidence type="ECO:0000256" key="1">
    <source>
        <dbReference type="ARBA" id="ARBA00001964"/>
    </source>
</evidence>
<accession>A0A1H4T0C4</accession>
<evidence type="ECO:0000256" key="3">
    <source>
        <dbReference type="ARBA" id="ARBA00023052"/>
    </source>
</evidence>
<feature type="compositionally biased region" description="Basic and acidic residues" evidence="4">
    <location>
        <begin position="73"/>
        <end position="87"/>
    </location>
</feature>
<evidence type="ECO:0000256" key="4">
    <source>
        <dbReference type="SAM" id="MobiDB-lite"/>
    </source>
</evidence>
<evidence type="ECO:0000313" key="7">
    <source>
        <dbReference type="Proteomes" id="UP000183561"/>
    </source>
</evidence>
<dbReference type="Pfam" id="PF16870">
    <property type="entry name" value="OxoGdeHyase_C"/>
    <property type="match status" value="1"/>
</dbReference>
<feature type="domain" description="2-oxoglutarate dehydrogenase E1 component/KDG C-terminal" evidence="5">
    <location>
        <begin position="1"/>
        <end position="85"/>
    </location>
</feature>
<dbReference type="AlphaFoldDB" id="A0A1H4T0C4"/>
<dbReference type="Proteomes" id="UP000183561">
    <property type="component" value="Unassembled WGS sequence"/>
</dbReference>
<dbReference type="GO" id="GO:0005829">
    <property type="term" value="C:cytosol"/>
    <property type="evidence" value="ECO:0007669"/>
    <property type="project" value="TreeGrafter"/>
</dbReference>
<keyword evidence="3" id="KW-0786">Thiamine pyrophosphate</keyword>
<dbReference type="GO" id="GO:0030976">
    <property type="term" value="F:thiamine pyrophosphate binding"/>
    <property type="evidence" value="ECO:0007669"/>
    <property type="project" value="InterPro"/>
</dbReference>
<dbReference type="EMBL" id="FNSV01000005">
    <property type="protein sequence ID" value="SEC49541.1"/>
    <property type="molecule type" value="Genomic_DNA"/>
</dbReference>
<dbReference type="PANTHER" id="PTHR23152">
    <property type="entry name" value="2-OXOGLUTARATE DEHYDROGENASE"/>
    <property type="match status" value="1"/>
</dbReference>
<keyword evidence="7" id="KW-1185">Reference proteome</keyword>
<evidence type="ECO:0000259" key="5">
    <source>
        <dbReference type="Pfam" id="PF16870"/>
    </source>
</evidence>
<dbReference type="GO" id="GO:0006099">
    <property type="term" value="P:tricarboxylic acid cycle"/>
    <property type="evidence" value="ECO:0007669"/>
    <property type="project" value="TreeGrafter"/>
</dbReference>
<dbReference type="InterPro" id="IPR011603">
    <property type="entry name" value="2oxoglutarate_DH_E1"/>
</dbReference>
<protein>
    <submittedName>
        <fullName evidence="6">2-oxoglutarate dehydrogenase C-terminal</fullName>
    </submittedName>
</protein>
<evidence type="ECO:0000313" key="6">
    <source>
        <dbReference type="EMBL" id="SEC49541.1"/>
    </source>
</evidence>
<dbReference type="Gene3D" id="3.40.50.11610">
    <property type="entry name" value="Multifunctional 2-oxoglutarate metabolism enzyme, C-terminal domain"/>
    <property type="match status" value="1"/>
</dbReference>